<reference evidence="2 3" key="1">
    <citation type="submission" date="2017-02" db="EMBL/GenBank/DDBJ databases">
        <title>Streptomyces pactum ACT12 Genome sequencing and assembly.</title>
        <authorList>
            <person name="Xue Q."/>
            <person name="Yan X."/>
            <person name="Jia L."/>
            <person name="Yan H."/>
        </authorList>
    </citation>
    <scope>NUCLEOTIDE SEQUENCE [LARGE SCALE GENOMIC DNA]</scope>
    <source>
        <strain evidence="2 3">ACT12</strain>
    </source>
</reference>
<evidence type="ECO:0000313" key="2">
    <source>
        <dbReference type="EMBL" id="AQS65590.1"/>
    </source>
</evidence>
<gene>
    <name evidence="2" type="ORF">B1H29_00225</name>
</gene>
<accession>A0A1S6J1G2</accession>
<dbReference type="EMBL" id="CP019724">
    <property type="protein sequence ID" value="AQS65590.1"/>
    <property type="molecule type" value="Genomic_DNA"/>
</dbReference>
<name>A0A1S6J1G2_9ACTN</name>
<dbReference type="KEGG" id="spac:B1H29_00225"/>
<proteinExistence type="predicted"/>
<organism evidence="2 3">
    <name type="scientific">Streptomyces pactum</name>
    <dbReference type="NCBI Taxonomy" id="68249"/>
    <lineage>
        <taxon>Bacteria</taxon>
        <taxon>Bacillati</taxon>
        <taxon>Actinomycetota</taxon>
        <taxon>Actinomycetes</taxon>
        <taxon>Kitasatosporales</taxon>
        <taxon>Streptomycetaceae</taxon>
        <taxon>Streptomyces</taxon>
    </lineage>
</organism>
<dbReference type="Proteomes" id="UP000189443">
    <property type="component" value="Chromosome"/>
</dbReference>
<evidence type="ECO:0000256" key="1">
    <source>
        <dbReference type="SAM" id="MobiDB-lite"/>
    </source>
</evidence>
<protein>
    <submittedName>
        <fullName evidence="2">Uncharacterized protein</fullName>
    </submittedName>
</protein>
<sequence length="64" mass="6781">MIVGTGAAAAGAAVRTCGYLLREQVCARAMVRMARELSARGGRAEVSDQDGTAWSVRLDEQDPQ</sequence>
<evidence type="ECO:0000313" key="3">
    <source>
        <dbReference type="Proteomes" id="UP000189443"/>
    </source>
</evidence>
<dbReference type="AlphaFoldDB" id="A0A1S6J1G2"/>
<feature type="region of interest" description="Disordered" evidence="1">
    <location>
        <begin position="40"/>
        <end position="64"/>
    </location>
</feature>
<keyword evidence="3" id="KW-1185">Reference proteome</keyword>